<dbReference type="EMBL" id="JARIHO010000002">
    <property type="protein sequence ID" value="KAJ7366028.1"/>
    <property type="molecule type" value="Genomic_DNA"/>
</dbReference>
<gene>
    <name evidence="1" type="ORF">DFH08DRAFT_797035</name>
</gene>
<dbReference type="Proteomes" id="UP001218218">
    <property type="component" value="Unassembled WGS sequence"/>
</dbReference>
<keyword evidence="2" id="KW-1185">Reference proteome</keyword>
<organism evidence="1 2">
    <name type="scientific">Mycena albidolilacea</name>
    <dbReference type="NCBI Taxonomy" id="1033008"/>
    <lineage>
        <taxon>Eukaryota</taxon>
        <taxon>Fungi</taxon>
        <taxon>Dikarya</taxon>
        <taxon>Basidiomycota</taxon>
        <taxon>Agaricomycotina</taxon>
        <taxon>Agaricomycetes</taxon>
        <taxon>Agaricomycetidae</taxon>
        <taxon>Agaricales</taxon>
        <taxon>Marasmiineae</taxon>
        <taxon>Mycenaceae</taxon>
        <taxon>Mycena</taxon>
    </lineage>
</organism>
<comment type="caution">
    <text evidence="1">The sequence shown here is derived from an EMBL/GenBank/DDBJ whole genome shotgun (WGS) entry which is preliminary data.</text>
</comment>
<dbReference type="AlphaFoldDB" id="A0AAD7AQB7"/>
<protein>
    <submittedName>
        <fullName evidence="1">Uncharacterized protein</fullName>
    </submittedName>
</protein>
<proteinExistence type="predicted"/>
<sequence>MAAGVGIAEVAGTAVGFAAGAEEAVGFVEAAVAFAAGAAAAFVAGAAGAFAAGPATAFIVEARAASTAATMADATGTKVRAPTGAAAALGATAAAPMDTTVAVVAGSWAEVEVPGAGEVVPALGLGVGSAAAAGAAIASATCGRGSAAVAGQQRRGGSVGGGDAWRRGRRTRRVWNRPFESAEEIVGRLVELELSSAGVQDELRLRTNLFNYEQRTAALAADRLPRTPHSVLGRALGRLCASAQMAAVTCTGGYAGASRRVKIWGLRAQRSGLGVGEDAPASTYRIEIKAGVGKGPCEPVADLHGVMACREILERVWGMELAPFLS</sequence>
<evidence type="ECO:0000313" key="1">
    <source>
        <dbReference type="EMBL" id="KAJ7366028.1"/>
    </source>
</evidence>
<name>A0AAD7AQB7_9AGAR</name>
<accession>A0AAD7AQB7</accession>
<reference evidence="1" key="1">
    <citation type="submission" date="2023-03" db="EMBL/GenBank/DDBJ databases">
        <title>Massive genome expansion in bonnet fungi (Mycena s.s.) driven by repeated elements and novel gene families across ecological guilds.</title>
        <authorList>
            <consortium name="Lawrence Berkeley National Laboratory"/>
            <person name="Harder C.B."/>
            <person name="Miyauchi S."/>
            <person name="Viragh M."/>
            <person name="Kuo A."/>
            <person name="Thoen E."/>
            <person name="Andreopoulos B."/>
            <person name="Lu D."/>
            <person name="Skrede I."/>
            <person name="Drula E."/>
            <person name="Henrissat B."/>
            <person name="Morin E."/>
            <person name="Kohler A."/>
            <person name="Barry K."/>
            <person name="LaButti K."/>
            <person name="Morin E."/>
            <person name="Salamov A."/>
            <person name="Lipzen A."/>
            <person name="Mereny Z."/>
            <person name="Hegedus B."/>
            <person name="Baldrian P."/>
            <person name="Stursova M."/>
            <person name="Weitz H."/>
            <person name="Taylor A."/>
            <person name="Grigoriev I.V."/>
            <person name="Nagy L.G."/>
            <person name="Martin F."/>
            <person name="Kauserud H."/>
        </authorList>
    </citation>
    <scope>NUCLEOTIDE SEQUENCE</scope>
    <source>
        <strain evidence="1">CBHHK002</strain>
    </source>
</reference>
<evidence type="ECO:0000313" key="2">
    <source>
        <dbReference type="Proteomes" id="UP001218218"/>
    </source>
</evidence>